<sequence length="92" mass="10980">MLPGRDREVVAIRFGLRRPWLSHFGRGRDVRWRRDGPFDRRDRCPFCQNGSVGYQTHMREHDVGTRRDRFPGLRGETSQQWQGVRRAEETGR</sequence>
<evidence type="ECO:0000313" key="2">
    <source>
        <dbReference type="EMBL" id="MQL89962.1"/>
    </source>
</evidence>
<keyword evidence="3" id="KW-1185">Reference proteome</keyword>
<name>A0A843UUQ9_COLES</name>
<dbReference type="AlphaFoldDB" id="A0A843UUQ9"/>
<organism evidence="2 3">
    <name type="scientific">Colocasia esculenta</name>
    <name type="common">Wild taro</name>
    <name type="synonym">Arum esculentum</name>
    <dbReference type="NCBI Taxonomy" id="4460"/>
    <lineage>
        <taxon>Eukaryota</taxon>
        <taxon>Viridiplantae</taxon>
        <taxon>Streptophyta</taxon>
        <taxon>Embryophyta</taxon>
        <taxon>Tracheophyta</taxon>
        <taxon>Spermatophyta</taxon>
        <taxon>Magnoliopsida</taxon>
        <taxon>Liliopsida</taxon>
        <taxon>Araceae</taxon>
        <taxon>Aroideae</taxon>
        <taxon>Colocasieae</taxon>
        <taxon>Colocasia</taxon>
    </lineage>
</organism>
<comment type="caution">
    <text evidence="2">The sequence shown here is derived from an EMBL/GenBank/DDBJ whole genome shotgun (WGS) entry which is preliminary data.</text>
</comment>
<dbReference type="Proteomes" id="UP000652761">
    <property type="component" value="Unassembled WGS sequence"/>
</dbReference>
<gene>
    <name evidence="2" type="ORF">Taro_022541</name>
</gene>
<evidence type="ECO:0000313" key="3">
    <source>
        <dbReference type="Proteomes" id="UP000652761"/>
    </source>
</evidence>
<feature type="region of interest" description="Disordered" evidence="1">
    <location>
        <begin position="66"/>
        <end position="92"/>
    </location>
</feature>
<dbReference type="EMBL" id="NMUH01001193">
    <property type="protein sequence ID" value="MQL89962.1"/>
    <property type="molecule type" value="Genomic_DNA"/>
</dbReference>
<proteinExistence type="predicted"/>
<reference evidence="2" key="1">
    <citation type="submission" date="2017-07" db="EMBL/GenBank/DDBJ databases">
        <title>Taro Niue Genome Assembly and Annotation.</title>
        <authorList>
            <person name="Atibalentja N."/>
            <person name="Keating K."/>
            <person name="Fields C.J."/>
        </authorList>
    </citation>
    <scope>NUCLEOTIDE SEQUENCE</scope>
    <source>
        <strain evidence="2">Niue_2</strain>
        <tissue evidence="2">Leaf</tissue>
    </source>
</reference>
<evidence type="ECO:0000256" key="1">
    <source>
        <dbReference type="SAM" id="MobiDB-lite"/>
    </source>
</evidence>
<protein>
    <submittedName>
        <fullName evidence="2">Uncharacterized protein</fullName>
    </submittedName>
</protein>
<accession>A0A843UUQ9</accession>